<dbReference type="SUPFAM" id="SSF53850">
    <property type="entry name" value="Periplasmic binding protein-like II"/>
    <property type="match status" value="1"/>
</dbReference>
<comment type="caution">
    <text evidence="9">The sequence shown here is derived from an EMBL/GenBank/DDBJ whole genome shotgun (WGS) entry which is preliminary data.</text>
</comment>
<keyword evidence="10" id="KW-1185">Reference proteome</keyword>
<comment type="subcellular location">
    <subcellularLocation>
        <location evidence="1">Cell membrane</location>
        <topology evidence="1">Multi-pass membrane protein</topology>
    </subcellularLocation>
</comment>
<name>A0AAD7ZR81_DIPPU</name>
<feature type="transmembrane region" description="Helical" evidence="8">
    <location>
        <begin position="290"/>
        <end position="315"/>
    </location>
</feature>
<organism evidence="9 10">
    <name type="scientific">Diploptera punctata</name>
    <name type="common">Pacific beetle cockroach</name>
    <dbReference type="NCBI Taxonomy" id="6984"/>
    <lineage>
        <taxon>Eukaryota</taxon>
        <taxon>Metazoa</taxon>
        <taxon>Ecdysozoa</taxon>
        <taxon>Arthropoda</taxon>
        <taxon>Hexapoda</taxon>
        <taxon>Insecta</taxon>
        <taxon>Pterygota</taxon>
        <taxon>Neoptera</taxon>
        <taxon>Polyneoptera</taxon>
        <taxon>Dictyoptera</taxon>
        <taxon>Blattodea</taxon>
        <taxon>Blaberoidea</taxon>
        <taxon>Blaberidae</taxon>
        <taxon>Diplopterinae</taxon>
        <taxon>Diploptera</taxon>
    </lineage>
</organism>
<accession>A0AAD7ZR81</accession>
<evidence type="ECO:0000256" key="4">
    <source>
        <dbReference type="ARBA" id="ARBA00022989"/>
    </source>
</evidence>
<proteinExistence type="predicted"/>
<evidence type="ECO:0000256" key="8">
    <source>
        <dbReference type="SAM" id="Phobius"/>
    </source>
</evidence>
<gene>
    <name evidence="9" type="ORF">L9F63_021272</name>
</gene>
<evidence type="ECO:0000313" key="9">
    <source>
        <dbReference type="EMBL" id="KAJ9584378.1"/>
    </source>
</evidence>
<dbReference type="InterPro" id="IPR052192">
    <property type="entry name" value="Insect_Ionotropic_Sensory_Rcpt"/>
</dbReference>
<evidence type="ECO:0000256" key="5">
    <source>
        <dbReference type="ARBA" id="ARBA00023136"/>
    </source>
</evidence>
<feature type="transmembrane region" description="Helical" evidence="8">
    <location>
        <begin position="327"/>
        <end position="347"/>
    </location>
</feature>
<keyword evidence="5 8" id="KW-0472">Membrane</keyword>
<evidence type="ECO:0000256" key="6">
    <source>
        <dbReference type="ARBA" id="ARBA00023170"/>
    </source>
</evidence>
<evidence type="ECO:0000256" key="1">
    <source>
        <dbReference type="ARBA" id="ARBA00004651"/>
    </source>
</evidence>
<evidence type="ECO:0000256" key="7">
    <source>
        <dbReference type="ARBA" id="ARBA00023180"/>
    </source>
</evidence>
<reference evidence="9" key="1">
    <citation type="journal article" date="2023" name="IScience">
        <title>Live-bearing cockroach genome reveals convergent evolutionary mechanisms linked to viviparity in insects and beyond.</title>
        <authorList>
            <person name="Fouks B."/>
            <person name="Harrison M.C."/>
            <person name="Mikhailova A.A."/>
            <person name="Marchal E."/>
            <person name="English S."/>
            <person name="Carruthers M."/>
            <person name="Jennings E.C."/>
            <person name="Chiamaka E.L."/>
            <person name="Frigard R.A."/>
            <person name="Pippel M."/>
            <person name="Attardo G.M."/>
            <person name="Benoit J.B."/>
            <person name="Bornberg-Bauer E."/>
            <person name="Tobe S.S."/>
        </authorList>
    </citation>
    <scope>NUCLEOTIDE SEQUENCE</scope>
    <source>
        <strain evidence="9">Stay&amp;Tobe</strain>
    </source>
</reference>
<dbReference type="PANTHER" id="PTHR42643:SF24">
    <property type="entry name" value="IONOTROPIC RECEPTOR 60A"/>
    <property type="match status" value="1"/>
</dbReference>
<keyword evidence="3 8" id="KW-0812">Transmembrane</keyword>
<protein>
    <submittedName>
        <fullName evidence="9">Uncharacterized protein</fullName>
    </submittedName>
</protein>
<feature type="transmembrane region" description="Helical" evidence="8">
    <location>
        <begin position="359"/>
        <end position="378"/>
    </location>
</feature>
<evidence type="ECO:0000256" key="2">
    <source>
        <dbReference type="ARBA" id="ARBA00022475"/>
    </source>
</evidence>
<dbReference type="PANTHER" id="PTHR42643">
    <property type="entry name" value="IONOTROPIC RECEPTOR 20A-RELATED"/>
    <property type="match status" value="1"/>
</dbReference>
<evidence type="ECO:0000256" key="3">
    <source>
        <dbReference type="ARBA" id="ARBA00022692"/>
    </source>
</evidence>
<sequence length="580" mass="65379">MPQTIQWIEDISFQTVSENCLWPIFVQDAENADYSLDIPSKGYILFTDTQMEEFEDTFIENIDILKRNSFWNPRSHFIVFACGKLEESPEEFADTVLTVLKQTNNIINAVLFMFTGDTSVYAYTLFPYLSGACNEDVTVLIGKWSVHDESEDCFNAIDFFPNKIPKRFTGCVLNIAGFGPEPYLIVENHKSEDGENKFVLGGVGLELINLFAREMNFTPNFVDAVTGFEPDDMIKLMATHSSGLIDIIAGSIPILDFIKPLADVSCPLFIDILKYVVPCPKPMKKTEKVIALFSLSTWAGMALVFMVVSVVFWTLSNYPTRRNDFTGFNLLAQSFSAAWAVLLGISVPQIPLSLGSRTLFIIYVWYCFAISTVFQGYFTTYLVEPGYEARLRTVDDVMRAELKLGFYRFMENFQVAIDLSDLEVFEEIIYVDMNECVNDVLFNGETFSLSLSYFPSFLASKAGVPDHSKVVCFLDNSITMIPMAVAVPVGHPLLDILNVHIRRCVEAGLLEGYWSKIKHDVNLKANKTDEDGEFVVFSLNHLSPVFMLLLFGYILSTILLVCELTASWISQISKIKSANN</sequence>
<dbReference type="Proteomes" id="UP001233999">
    <property type="component" value="Unassembled WGS sequence"/>
</dbReference>
<dbReference type="EMBL" id="JASPKZ010007422">
    <property type="protein sequence ID" value="KAJ9584378.1"/>
    <property type="molecule type" value="Genomic_DNA"/>
</dbReference>
<feature type="transmembrane region" description="Helical" evidence="8">
    <location>
        <begin position="545"/>
        <end position="566"/>
    </location>
</feature>
<dbReference type="Gene3D" id="1.10.287.70">
    <property type="match status" value="1"/>
</dbReference>
<keyword evidence="7" id="KW-0325">Glycoprotein</keyword>
<dbReference type="AlphaFoldDB" id="A0AAD7ZR81"/>
<reference evidence="9" key="2">
    <citation type="submission" date="2023-05" db="EMBL/GenBank/DDBJ databases">
        <authorList>
            <person name="Fouks B."/>
        </authorList>
    </citation>
    <scope>NUCLEOTIDE SEQUENCE</scope>
    <source>
        <strain evidence="9">Stay&amp;Tobe</strain>
        <tissue evidence="9">Testes</tissue>
    </source>
</reference>
<dbReference type="GO" id="GO:0005886">
    <property type="term" value="C:plasma membrane"/>
    <property type="evidence" value="ECO:0007669"/>
    <property type="project" value="UniProtKB-SubCell"/>
</dbReference>
<keyword evidence="2" id="KW-1003">Cell membrane</keyword>
<evidence type="ECO:0000313" key="10">
    <source>
        <dbReference type="Proteomes" id="UP001233999"/>
    </source>
</evidence>
<keyword evidence="6" id="KW-0675">Receptor</keyword>
<keyword evidence="4 8" id="KW-1133">Transmembrane helix</keyword>